<evidence type="ECO:0000313" key="4">
    <source>
        <dbReference type="Proteomes" id="UP000789375"/>
    </source>
</evidence>
<feature type="compositionally biased region" description="Basic and acidic residues" evidence="1">
    <location>
        <begin position="565"/>
        <end position="582"/>
    </location>
</feature>
<feature type="region of interest" description="Disordered" evidence="1">
    <location>
        <begin position="818"/>
        <end position="864"/>
    </location>
</feature>
<feature type="compositionally biased region" description="Low complexity" evidence="1">
    <location>
        <begin position="336"/>
        <end position="350"/>
    </location>
</feature>
<feature type="compositionally biased region" description="Polar residues" evidence="1">
    <location>
        <begin position="407"/>
        <end position="422"/>
    </location>
</feature>
<feature type="compositionally biased region" description="Basic and acidic residues" evidence="1">
    <location>
        <begin position="116"/>
        <end position="129"/>
    </location>
</feature>
<dbReference type="Proteomes" id="UP000789375">
    <property type="component" value="Unassembled WGS sequence"/>
</dbReference>
<feature type="compositionally biased region" description="Polar residues" evidence="1">
    <location>
        <begin position="387"/>
        <end position="398"/>
    </location>
</feature>
<gene>
    <name evidence="3" type="ORF">FMOSSE_LOCUS4314</name>
</gene>
<feature type="transmembrane region" description="Helical" evidence="2">
    <location>
        <begin position="175"/>
        <end position="193"/>
    </location>
</feature>
<feature type="compositionally biased region" description="Polar residues" evidence="1">
    <location>
        <begin position="351"/>
        <end position="367"/>
    </location>
</feature>
<evidence type="ECO:0000256" key="2">
    <source>
        <dbReference type="SAM" id="Phobius"/>
    </source>
</evidence>
<feature type="region of interest" description="Disordered" evidence="1">
    <location>
        <begin position="15"/>
        <end position="165"/>
    </location>
</feature>
<feature type="compositionally biased region" description="Basic and acidic residues" evidence="1">
    <location>
        <begin position="57"/>
        <end position="67"/>
    </location>
</feature>
<feature type="compositionally biased region" description="Polar residues" evidence="1">
    <location>
        <begin position="551"/>
        <end position="564"/>
    </location>
</feature>
<evidence type="ECO:0000313" key="3">
    <source>
        <dbReference type="EMBL" id="CAG8506578.1"/>
    </source>
</evidence>
<feature type="compositionally biased region" description="Basic and acidic residues" evidence="1">
    <location>
        <begin position="77"/>
        <end position="107"/>
    </location>
</feature>
<accession>A0A9N8ZTV0</accession>
<feature type="compositionally biased region" description="Polar residues" evidence="1">
    <location>
        <begin position="325"/>
        <end position="335"/>
    </location>
</feature>
<keyword evidence="4" id="KW-1185">Reference proteome</keyword>
<reference evidence="3" key="1">
    <citation type="submission" date="2021-06" db="EMBL/GenBank/DDBJ databases">
        <authorList>
            <person name="Kallberg Y."/>
            <person name="Tangrot J."/>
            <person name="Rosling A."/>
        </authorList>
    </citation>
    <scope>NUCLEOTIDE SEQUENCE</scope>
    <source>
        <strain evidence="3">87-6 pot B 2015</strain>
    </source>
</reference>
<feature type="compositionally biased region" description="Polar residues" evidence="1">
    <location>
        <begin position="301"/>
        <end position="316"/>
    </location>
</feature>
<evidence type="ECO:0000256" key="1">
    <source>
        <dbReference type="SAM" id="MobiDB-lite"/>
    </source>
</evidence>
<dbReference type="AlphaFoldDB" id="A0A9N8ZTV0"/>
<feature type="compositionally biased region" description="Polar residues" evidence="1">
    <location>
        <begin position="156"/>
        <end position="165"/>
    </location>
</feature>
<proteinExistence type="predicted"/>
<keyword evidence="2" id="KW-0472">Membrane</keyword>
<name>A0A9N8ZTV0_FUNMO</name>
<feature type="compositionally biased region" description="Polar residues" evidence="1">
    <location>
        <begin position="254"/>
        <end position="274"/>
    </location>
</feature>
<dbReference type="EMBL" id="CAJVPP010000718">
    <property type="protein sequence ID" value="CAG8506578.1"/>
    <property type="molecule type" value="Genomic_DNA"/>
</dbReference>
<keyword evidence="2" id="KW-0812">Transmembrane</keyword>
<feature type="compositionally biased region" description="Low complexity" evidence="1">
    <location>
        <begin position="146"/>
        <end position="155"/>
    </location>
</feature>
<keyword evidence="2" id="KW-1133">Transmembrane helix</keyword>
<protein>
    <submittedName>
        <fullName evidence="3">1296_t:CDS:1</fullName>
    </submittedName>
</protein>
<feature type="compositionally biased region" description="Basic and acidic residues" evidence="1">
    <location>
        <begin position="15"/>
        <end position="28"/>
    </location>
</feature>
<comment type="caution">
    <text evidence="3">The sequence shown here is derived from an EMBL/GenBank/DDBJ whole genome shotgun (WGS) entry which is preliminary data.</text>
</comment>
<feature type="compositionally biased region" description="Polar residues" evidence="1">
    <location>
        <begin position="679"/>
        <end position="699"/>
    </location>
</feature>
<feature type="region of interest" description="Disordered" evidence="1">
    <location>
        <begin position="655"/>
        <end position="699"/>
    </location>
</feature>
<feature type="compositionally biased region" description="Polar residues" evidence="1">
    <location>
        <begin position="835"/>
        <end position="854"/>
    </location>
</feature>
<feature type="compositionally biased region" description="Polar residues" evidence="1">
    <location>
        <begin position="430"/>
        <end position="454"/>
    </location>
</feature>
<feature type="compositionally biased region" description="Polar residues" evidence="1">
    <location>
        <begin position="583"/>
        <end position="600"/>
    </location>
</feature>
<feature type="region of interest" description="Disordered" evidence="1">
    <location>
        <begin position="522"/>
        <end position="600"/>
    </location>
</feature>
<sequence length="904" mass="99562">MVYSNVIRDEYELQKRQKAVKEDDDAKTKSGKGVQKLKGKKKFPNIPKAVGEFNGKNNDDGKEDTKGASKVNNTKPNPKDNPKDPPKENPKENPKDNAKDNPKENPKENPQGNKDANPKSKNEYKDPNQAKKPKGTPLPLFPDGSPNPNVPANNNTALPSTATVSNNNSAGGGEIFGLVVGALVAVGLIGMFVRRKVTGGRPREVDPELKEVQGADGSYVQKPHRHSYTSFEDQEKQRFDTIKSMIDRNPPLSPQMTPVNNNLNSRRPYDSSTPPMTPILNPVKPTLKSTNSYDSQLGPPSVNNSSYSLQKKNSMESLRPLINSPVPSSPRNPQANSPNSQNFPFNSQQNEPSYPQSTYQGPSQSDQYYGGPPPLQQLYPIGPTHFQGVSSQSSNSPRSLEDPPHSPSSSKGEPVPTDNQVLSSSVSSSHQDQSNTQQEPSLVMTNQSDNISDSQDLDINKENDNDNINQKVTDDDEGDNLSTNSNNGEKDALQLPDLQPFIDLEDMMSKFTNVEDNRLNNVDLDEKRTSDLPPPTPNSYDNTVVPGLFSKDSSTPVNDNSLTSESRDIQSNDTPEDKDRSASHSSSVNSEQGNGSKPYINTNIFVNQNAQIENVQPIQGMIQIENLDDHKITKNNTPPTNNESDYKQNVLETSNVRAQETRQIGPKQDLPMESDESENQVANAPILSSPQLKQSSTTGFIKPVQSSMIIGRVSDESRPIMKSSPGITSFKVQQRMQPETIDTVSSFPEISAPIITETFKPATIIPNPVVAPVSQRPVPPRFDIDAMKRHLEKVKNMKAAIAGKNSAMNENHNVVNNESVVDQNQNQKIKDTTEDSPQQINNDKPKSETTSNKENQGKPLVRKKSVRFQADLTNQEEAHKVQSKVARKSILINKDDVINIQVSN</sequence>
<feature type="region of interest" description="Disordered" evidence="1">
    <location>
        <begin position="245"/>
        <end position="495"/>
    </location>
</feature>
<organism evidence="3 4">
    <name type="scientific">Funneliformis mosseae</name>
    <name type="common">Endomycorrhizal fungus</name>
    <name type="synonym">Glomus mosseae</name>
    <dbReference type="NCBI Taxonomy" id="27381"/>
    <lineage>
        <taxon>Eukaryota</taxon>
        <taxon>Fungi</taxon>
        <taxon>Fungi incertae sedis</taxon>
        <taxon>Mucoromycota</taxon>
        <taxon>Glomeromycotina</taxon>
        <taxon>Glomeromycetes</taxon>
        <taxon>Glomerales</taxon>
        <taxon>Glomeraceae</taxon>
        <taxon>Funneliformis</taxon>
    </lineage>
</organism>